<proteinExistence type="predicted"/>
<comment type="caution">
    <text evidence="1">The sequence shown here is derived from an EMBL/GenBank/DDBJ whole genome shotgun (WGS) entry which is preliminary data.</text>
</comment>
<evidence type="ECO:0000313" key="2">
    <source>
        <dbReference type="Proteomes" id="UP000622547"/>
    </source>
</evidence>
<protein>
    <submittedName>
        <fullName evidence="1">Uncharacterized protein</fullName>
    </submittedName>
</protein>
<reference evidence="1 2" key="1">
    <citation type="submission" date="2021-01" db="EMBL/GenBank/DDBJ databases">
        <title>Whole genome shotgun sequence of Planotetraspora phitsanulokensis NBRC 104273.</title>
        <authorList>
            <person name="Komaki H."/>
            <person name="Tamura T."/>
        </authorList>
    </citation>
    <scope>NUCLEOTIDE SEQUENCE [LARGE SCALE GENOMIC DNA]</scope>
    <source>
        <strain evidence="1 2">NBRC 104273</strain>
    </source>
</reference>
<organism evidence="1 2">
    <name type="scientific">Planotetraspora phitsanulokensis</name>
    <dbReference type="NCBI Taxonomy" id="575192"/>
    <lineage>
        <taxon>Bacteria</taxon>
        <taxon>Bacillati</taxon>
        <taxon>Actinomycetota</taxon>
        <taxon>Actinomycetes</taxon>
        <taxon>Streptosporangiales</taxon>
        <taxon>Streptosporangiaceae</taxon>
        <taxon>Planotetraspora</taxon>
    </lineage>
</organism>
<dbReference type="EMBL" id="BOOP01000048">
    <property type="protein sequence ID" value="GII42884.1"/>
    <property type="molecule type" value="Genomic_DNA"/>
</dbReference>
<dbReference type="AlphaFoldDB" id="A0A8J3UIF8"/>
<evidence type="ECO:0000313" key="1">
    <source>
        <dbReference type="EMBL" id="GII42884.1"/>
    </source>
</evidence>
<dbReference type="RefSeq" id="WP_204078297.1">
    <property type="nucleotide sequence ID" value="NZ_BAABHI010000092.1"/>
</dbReference>
<name>A0A8J3UIF8_9ACTN</name>
<gene>
    <name evidence="1" type="ORF">Pph01_78870</name>
</gene>
<sequence>MIDELVSTGDGEADAYLRICKTILIAQAVKDRATRVVEDGDPGRAMLYLGEYGDAVDLVEQTEVDMHAAWDVAHRHYRIALDRNPAAAEMADSWVEAAFNHLLTPPSGRHHHDHA</sequence>
<accession>A0A8J3UIF8</accession>
<dbReference type="Proteomes" id="UP000622547">
    <property type="component" value="Unassembled WGS sequence"/>
</dbReference>
<keyword evidence="2" id="KW-1185">Reference proteome</keyword>